<dbReference type="InterPro" id="IPR003329">
    <property type="entry name" value="Cytidylyl_trans"/>
</dbReference>
<dbReference type="RefSeq" id="WP_248950774.1">
    <property type="nucleotide sequence ID" value="NZ_JAKILB010000008.1"/>
</dbReference>
<dbReference type="PANTHER" id="PTHR21485">
    <property type="entry name" value="HAD SUPERFAMILY MEMBERS CMAS AND KDSC"/>
    <property type="match status" value="1"/>
</dbReference>
<dbReference type="EMBL" id="JAKILB010000008">
    <property type="protein sequence ID" value="MCL1139670.1"/>
    <property type="molecule type" value="Genomic_DNA"/>
</dbReference>
<comment type="caution">
    <text evidence="1">The sequence shown here is derived from an EMBL/GenBank/DDBJ whole genome shotgun (WGS) entry which is preliminary data.</text>
</comment>
<keyword evidence="2" id="KW-1185">Reference proteome</keyword>
<dbReference type="NCBIfam" id="TIGR03584">
    <property type="entry name" value="PseF"/>
    <property type="match status" value="1"/>
</dbReference>
<dbReference type="SUPFAM" id="SSF53448">
    <property type="entry name" value="Nucleotide-diphospho-sugar transferases"/>
    <property type="match status" value="1"/>
</dbReference>
<dbReference type="InterPro" id="IPR020039">
    <property type="entry name" value="PseF"/>
</dbReference>
<protein>
    <submittedName>
        <fullName evidence="1">Pseudaminic acid cytidylyltransferase</fullName>
        <ecNumber evidence="1">2.7.7.81</ecNumber>
    </submittedName>
</protein>
<sequence>MNVAIIPARGGSKRIPRKNIKHFNGKPIIAYSIEAALQSGCFERVIVSTDDSEIAEVAKQYGAEVPFMRPAEIADDYATTLMVIEHALTALMLDGTEYQNCCCIYATAPFVTAKQLKQGLQQMQQRQADYLFPVCEFPAPIQRAIRLDDNTNVAMFAPEHLNTRSQDLTAAYYDTGQFYWGKVTAYLASKPIYSEKASGLVLPKGSVVDIDTPEDWQLAEALFSFYQQRLAV</sequence>
<accession>A0A9X2CIH1</accession>
<dbReference type="EC" id="2.7.7.81" evidence="1"/>
<dbReference type="AlphaFoldDB" id="A0A9X2CIH1"/>
<dbReference type="Gene3D" id="3.90.550.10">
    <property type="entry name" value="Spore Coat Polysaccharide Biosynthesis Protein SpsA, Chain A"/>
    <property type="match status" value="1"/>
</dbReference>
<evidence type="ECO:0000313" key="1">
    <source>
        <dbReference type="EMBL" id="MCL1139670.1"/>
    </source>
</evidence>
<name>A0A9X2CIH1_9GAMM</name>
<keyword evidence="1" id="KW-0808">Transferase</keyword>
<dbReference type="PANTHER" id="PTHR21485:SF6">
    <property type="entry name" value="N-ACYLNEURAMINATE CYTIDYLYLTRANSFERASE-RELATED"/>
    <property type="match status" value="1"/>
</dbReference>
<dbReference type="GO" id="GO:0008781">
    <property type="term" value="F:N-acylneuraminate cytidylyltransferase activity"/>
    <property type="evidence" value="ECO:0007669"/>
    <property type="project" value="TreeGrafter"/>
</dbReference>
<proteinExistence type="predicted"/>
<dbReference type="CDD" id="cd02513">
    <property type="entry name" value="CMP-NeuAc_Synthase"/>
    <property type="match status" value="1"/>
</dbReference>
<gene>
    <name evidence="1" type="primary">pseF</name>
    <name evidence="1" type="ORF">L2740_14065</name>
</gene>
<dbReference type="InterPro" id="IPR050793">
    <property type="entry name" value="CMP-NeuNAc_synthase"/>
</dbReference>
<reference evidence="1" key="1">
    <citation type="submission" date="2022-01" db="EMBL/GenBank/DDBJ databases">
        <title>Whole genome-based taxonomy of the Shewanellaceae.</title>
        <authorList>
            <person name="Martin-Rodriguez A.J."/>
        </authorList>
    </citation>
    <scope>NUCLEOTIDE SEQUENCE</scope>
    <source>
        <strain evidence="1">KCTC 23973</strain>
    </source>
</reference>
<dbReference type="InterPro" id="IPR029044">
    <property type="entry name" value="Nucleotide-diphossugar_trans"/>
</dbReference>
<organism evidence="1 2">
    <name type="scientific">Shewanella pneumatophori</name>
    <dbReference type="NCBI Taxonomy" id="314092"/>
    <lineage>
        <taxon>Bacteria</taxon>
        <taxon>Pseudomonadati</taxon>
        <taxon>Pseudomonadota</taxon>
        <taxon>Gammaproteobacteria</taxon>
        <taxon>Alteromonadales</taxon>
        <taxon>Shewanellaceae</taxon>
        <taxon>Shewanella</taxon>
    </lineage>
</organism>
<keyword evidence="1" id="KW-0548">Nucleotidyltransferase</keyword>
<dbReference type="Pfam" id="PF02348">
    <property type="entry name" value="CTP_transf_3"/>
    <property type="match status" value="1"/>
</dbReference>
<dbReference type="Proteomes" id="UP001139293">
    <property type="component" value="Unassembled WGS sequence"/>
</dbReference>
<evidence type="ECO:0000313" key="2">
    <source>
        <dbReference type="Proteomes" id="UP001139293"/>
    </source>
</evidence>